<organism evidence="2 3">
    <name type="scientific">Phyllobacterium sophorae</name>
    <dbReference type="NCBI Taxonomy" id="1520277"/>
    <lineage>
        <taxon>Bacteria</taxon>
        <taxon>Pseudomonadati</taxon>
        <taxon>Pseudomonadota</taxon>
        <taxon>Alphaproteobacteria</taxon>
        <taxon>Hyphomicrobiales</taxon>
        <taxon>Phyllobacteriaceae</taxon>
        <taxon>Phyllobacterium</taxon>
    </lineage>
</organism>
<dbReference type="GO" id="GO:0004568">
    <property type="term" value="F:chitinase activity"/>
    <property type="evidence" value="ECO:0007669"/>
    <property type="project" value="InterPro"/>
</dbReference>
<evidence type="ECO:0000313" key="3">
    <source>
        <dbReference type="Proteomes" id="UP000241764"/>
    </source>
</evidence>
<dbReference type="AlphaFoldDB" id="A0A2P7BE04"/>
<dbReference type="RefSeq" id="WP_106664194.1">
    <property type="nucleotide sequence ID" value="NZ_PGGM01000004.1"/>
</dbReference>
<proteinExistence type="predicted"/>
<gene>
    <name evidence="2" type="ORF">CU103_12250</name>
</gene>
<dbReference type="Gene3D" id="1.10.530.10">
    <property type="match status" value="1"/>
</dbReference>
<protein>
    <recommendedName>
        <fullName evidence="1">Glycoside hydrolase family 19 catalytic domain-containing protein</fullName>
    </recommendedName>
</protein>
<keyword evidence="3" id="KW-1185">Reference proteome</keyword>
<evidence type="ECO:0000313" key="2">
    <source>
        <dbReference type="EMBL" id="PSH64649.1"/>
    </source>
</evidence>
<feature type="domain" description="Glycoside hydrolase family 19 catalytic" evidence="1">
    <location>
        <begin position="38"/>
        <end position="130"/>
    </location>
</feature>
<dbReference type="SUPFAM" id="SSF53955">
    <property type="entry name" value="Lysozyme-like"/>
    <property type="match status" value="1"/>
</dbReference>
<dbReference type="InterPro" id="IPR023346">
    <property type="entry name" value="Lysozyme-like_dom_sf"/>
</dbReference>
<accession>A0A2P7BE04</accession>
<dbReference type="EMBL" id="PGGM01000004">
    <property type="protein sequence ID" value="PSH64649.1"/>
    <property type="molecule type" value="Genomic_DNA"/>
</dbReference>
<comment type="caution">
    <text evidence="2">The sequence shown here is derived from an EMBL/GenBank/DDBJ whole genome shotgun (WGS) entry which is preliminary data.</text>
</comment>
<dbReference type="Pfam" id="PF00182">
    <property type="entry name" value="Glyco_hydro_19"/>
    <property type="match status" value="1"/>
</dbReference>
<evidence type="ECO:0000259" key="1">
    <source>
        <dbReference type="Pfam" id="PF00182"/>
    </source>
</evidence>
<dbReference type="Proteomes" id="UP000241764">
    <property type="component" value="Unassembled WGS sequence"/>
</dbReference>
<dbReference type="GO" id="GO:0016998">
    <property type="term" value="P:cell wall macromolecule catabolic process"/>
    <property type="evidence" value="ECO:0007669"/>
    <property type="project" value="InterPro"/>
</dbReference>
<dbReference type="InterPro" id="IPR000726">
    <property type="entry name" value="Glyco_hydro_19_cat"/>
</dbReference>
<dbReference type="GO" id="GO:0006032">
    <property type="term" value="P:chitin catabolic process"/>
    <property type="evidence" value="ECO:0007669"/>
    <property type="project" value="InterPro"/>
</dbReference>
<name>A0A2P7BE04_9HYPH</name>
<sequence>MDLSRFYDAIRSKLKLTNANVRGFDFLISYGLNSEVPRNHLAYILATTWHETAFTMQPIREYGDTKYFTKMYDINGSRPEKAKELGNLAPGDGAKYCGRGYVQLTGKSNYAKASKLLGIDFVTHPEKVMEPEYASQILFAGMEFGWFTGKKLDDFIDTIDESDVEDGREFEGGRRIINGTDKAKGISNYALRFEAALKAAGYDGKPVGELIESPIAKILPKEDIVSDSAFEEEISKLDASGFITFLAKLINIFLGKSVTT</sequence>
<reference evidence="3" key="1">
    <citation type="submission" date="2017-11" db="EMBL/GenBank/DDBJ databases">
        <authorList>
            <person name="Kuznetsova I."/>
            <person name="Sazanova A."/>
            <person name="Chirak E."/>
            <person name="Safronova V."/>
            <person name="Willems A."/>
        </authorList>
    </citation>
    <scope>NUCLEOTIDE SEQUENCE [LARGE SCALE GENOMIC DNA]</scope>
    <source>
        <strain evidence="3">CCBAU 03422</strain>
    </source>
</reference>
<dbReference type="OrthoDB" id="3078754at2"/>